<organism evidence="8 9">
    <name type="scientific">Ravibacter arvi</name>
    <dbReference type="NCBI Taxonomy" id="2051041"/>
    <lineage>
        <taxon>Bacteria</taxon>
        <taxon>Pseudomonadati</taxon>
        <taxon>Bacteroidota</taxon>
        <taxon>Cytophagia</taxon>
        <taxon>Cytophagales</taxon>
        <taxon>Spirosomataceae</taxon>
        <taxon>Ravibacter</taxon>
    </lineage>
</organism>
<dbReference type="RefSeq" id="WP_345028165.1">
    <property type="nucleotide sequence ID" value="NZ_BAABEY010000018.1"/>
</dbReference>
<comment type="pathway">
    <text evidence="7">Protein modification; lipoprotein biosynthesis (diacylglyceryl transfer).</text>
</comment>
<dbReference type="HAMAP" id="MF_01147">
    <property type="entry name" value="Lgt"/>
    <property type="match status" value="1"/>
</dbReference>
<dbReference type="EMBL" id="BAABEY010000018">
    <property type="protein sequence ID" value="GAA4438064.1"/>
    <property type="molecule type" value="Genomic_DNA"/>
</dbReference>
<comment type="caution">
    <text evidence="8">The sequence shown here is derived from an EMBL/GenBank/DDBJ whole genome shotgun (WGS) entry which is preliminary data.</text>
</comment>
<dbReference type="PANTHER" id="PTHR30589">
    <property type="entry name" value="PROLIPOPROTEIN DIACYLGLYCERYL TRANSFERASE"/>
    <property type="match status" value="1"/>
</dbReference>
<keyword evidence="3 7" id="KW-0808">Transferase</keyword>
<keyword evidence="5 7" id="KW-1133">Transmembrane helix</keyword>
<keyword evidence="9" id="KW-1185">Reference proteome</keyword>
<comment type="similarity">
    <text evidence="1 7">Belongs to the Lgt family.</text>
</comment>
<evidence type="ECO:0000256" key="1">
    <source>
        <dbReference type="ARBA" id="ARBA00007150"/>
    </source>
</evidence>
<comment type="subcellular location">
    <subcellularLocation>
        <location evidence="7">Cell membrane</location>
        <topology evidence="7">Multi-pass membrane protein</topology>
    </subcellularLocation>
</comment>
<keyword evidence="6 7" id="KW-0472">Membrane</keyword>
<dbReference type="GO" id="GO:0016740">
    <property type="term" value="F:transferase activity"/>
    <property type="evidence" value="ECO:0007669"/>
    <property type="project" value="UniProtKB-KW"/>
</dbReference>
<evidence type="ECO:0000256" key="2">
    <source>
        <dbReference type="ARBA" id="ARBA00022475"/>
    </source>
</evidence>
<dbReference type="PANTHER" id="PTHR30589:SF0">
    <property type="entry name" value="PHOSPHATIDYLGLYCEROL--PROLIPOPROTEIN DIACYLGLYCERYL TRANSFERASE"/>
    <property type="match status" value="1"/>
</dbReference>
<dbReference type="NCBIfam" id="TIGR00544">
    <property type="entry name" value="lgt"/>
    <property type="match status" value="1"/>
</dbReference>
<feature type="transmembrane region" description="Helical" evidence="7">
    <location>
        <begin position="185"/>
        <end position="203"/>
    </location>
</feature>
<keyword evidence="2 7" id="KW-1003">Cell membrane</keyword>
<dbReference type="InterPro" id="IPR001640">
    <property type="entry name" value="Lgt"/>
</dbReference>
<feature type="transmembrane region" description="Helical" evidence="7">
    <location>
        <begin position="29"/>
        <end position="49"/>
    </location>
</feature>
<evidence type="ECO:0000256" key="7">
    <source>
        <dbReference type="HAMAP-Rule" id="MF_01147"/>
    </source>
</evidence>
<evidence type="ECO:0000256" key="6">
    <source>
        <dbReference type="ARBA" id="ARBA00023136"/>
    </source>
</evidence>
<reference evidence="9" key="1">
    <citation type="journal article" date="2019" name="Int. J. Syst. Evol. Microbiol.">
        <title>The Global Catalogue of Microorganisms (GCM) 10K type strain sequencing project: providing services to taxonomists for standard genome sequencing and annotation.</title>
        <authorList>
            <consortium name="The Broad Institute Genomics Platform"/>
            <consortium name="The Broad Institute Genome Sequencing Center for Infectious Disease"/>
            <person name="Wu L."/>
            <person name="Ma J."/>
        </authorList>
    </citation>
    <scope>NUCLEOTIDE SEQUENCE [LARGE SCALE GENOMIC DNA]</scope>
    <source>
        <strain evidence="9">JCM 31920</strain>
    </source>
</reference>
<dbReference type="Pfam" id="PF01790">
    <property type="entry name" value="LGT"/>
    <property type="match status" value="1"/>
</dbReference>
<evidence type="ECO:0000256" key="5">
    <source>
        <dbReference type="ARBA" id="ARBA00022989"/>
    </source>
</evidence>
<keyword evidence="4 7" id="KW-0812">Transmembrane</keyword>
<evidence type="ECO:0000256" key="4">
    <source>
        <dbReference type="ARBA" id="ARBA00022692"/>
    </source>
</evidence>
<comment type="catalytic activity">
    <reaction evidence="7">
        <text>L-cysteinyl-[prolipoprotein] + a 1,2-diacyl-sn-glycero-3-phospho-(1'-sn-glycerol) = an S-1,2-diacyl-sn-glyceryl-L-cysteinyl-[prolipoprotein] + sn-glycerol 1-phosphate + H(+)</text>
        <dbReference type="Rhea" id="RHEA:56712"/>
        <dbReference type="Rhea" id="RHEA-COMP:14679"/>
        <dbReference type="Rhea" id="RHEA-COMP:14680"/>
        <dbReference type="ChEBI" id="CHEBI:15378"/>
        <dbReference type="ChEBI" id="CHEBI:29950"/>
        <dbReference type="ChEBI" id="CHEBI:57685"/>
        <dbReference type="ChEBI" id="CHEBI:64716"/>
        <dbReference type="ChEBI" id="CHEBI:140658"/>
        <dbReference type="EC" id="2.5.1.145"/>
    </reaction>
</comment>
<name>A0ABP8LYM8_9BACT</name>
<feature type="transmembrane region" description="Helical" evidence="7">
    <location>
        <begin position="245"/>
        <end position="265"/>
    </location>
</feature>
<feature type="binding site" evidence="7">
    <location>
        <position position="148"/>
    </location>
    <ligand>
        <name>a 1,2-diacyl-sn-glycero-3-phospho-(1'-sn-glycerol)</name>
        <dbReference type="ChEBI" id="CHEBI:64716"/>
    </ligand>
</feature>
<evidence type="ECO:0000256" key="3">
    <source>
        <dbReference type="ARBA" id="ARBA00022679"/>
    </source>
</evidence>
<sequence>MLSFITWNVSPEIFTIPQIGGIGPIPVRWYGLLFALGFVIGQRIMMHIFREEGKPMADIDTLTLYMLFSTVIGARIGHFLFYEPSVLIKNPLEIITPPFAGLASHGAAIGILVGLWLYSRSRVKSGQNFFWVADRIAITVALGGVFIRLGNLMNSEIFGKETSMPWGFIFVQNNEFSHVPRHPTGIYEALAYLILFFVMCWIWNRFKAKTPSGLLVGLFMVWVFTARFIIEFFKENQVAFEDNLALNMGQYLSLPAIALGVWFISRSLRQQKYIS</sequence>
<evidence type="ECO:0000313" key="9">
    <source>
        <dbReference type="Proteomes" id="UP001501508"/>
    </source>
</evidence>
<accession>A0ABP8LYM8</accession>
<proteinExistence type="inferred from homology"/>
<comment type="function">
    <text evidence="7">Catalyzes the transfer of the diacylglyceryl group from phosphatidylglycerol to the sulfhydryl group of the N-terminal cysteine of a prolipoprotein, the first step in the formation of mature lipoproteins.</text>
</comment>
<feature type="transmembrane region" description="Helical" evidence="7">
    <location>
        <begin position="94"/>
        <end position="117"/>
    </location>
</feature>
<protein>
    <recommendedName>
        <fullName evidence="7">Phosphatidylglycerol--prolipoprotein diacylglyceryl transferase</fullName>
        <ecNumber evidence="7">2.5.1.145</ecNumber>
    </recommendedName>
</protein>
<dbReference type="Proteomes" id="UP001501508">
    <property type="component" value="Unassembled WGS sequence"/>
</dbReference>
<feature type="transmembrane region" description="Helical" evidence="7">
    <location>
        <begin position="61"/>
        <end position="82"/>
    </location>
</feature>
<evidence type="ECO:0000313" key="8">
    <source>
        <dbReference type="EMBL" id="GAA4438064.1"/>
    </source>
</evidence>
<dbReference type="EC" id="2.5.1.145" evidence="7"/>
<gene>
    <name evidence="7 8" type="primary">lgt</name>
    <name evidence="8" type="ORF">GCM10023091_18140</name>
</gene>
<feature type="transmembrane region" description="Helical" evidence="7">
    <location>
        <begin position="129"/>
        <end position="149"/>
    </location>
</feature>
<feature type="transmembrane region" description="Helical" evidence="7">
    <location>
        <begin position="215"/>
        <end position="233"/>
    </location>
</feature>